<dbReference type="Gene3D" id="3.40.50.300">
    <property type="entry name" value="P-loop containing nucleotide triphosphate hydrolases"/>
    <property type="match status" value="1"/>
</dbReference>
<dbReference type="InterPro" id="IPR000850">
    <property type="entry name" value="Adenylat/UMP-CMP_kin"/>
</dbReference>
<name>A0A1Y3BV85_EURMA</name>
<dbReference type="InterPro" id="IPR027417">
    <property type="entry name" value="P-loop_NTPase"/>
</dbReference>
<feature type="domain" description="Adenylate kinase active site lid" evidence="6">
    <location>
        <begin position="170"/>
        <end position="205"/>
    </location>
</feature>
<dbReference type="OrthoDB" id="439792at2759"/>
<organism evidence="7 8">
    <name type="scientific">Euroglyphus maynei</name>
    <name type="common">Mayne's house dust mite</name>
    <dbReference type="NCBI Taxonomy" id="6958"/>
    <lineage>
        <taxon>Eukaryota</taxon>
        <taxon>Metazoa</taxon>
        <taxon>Ecdysozoa</taxon>
        <taxon>Arthropoda</taxon>
        <taxon>Chelicerata</taxon>
        <taxon>Arachnida</taxon>
        <taxon>Acari</taxon>
        <taxon>Acariformes</taxon>
        <taxon>Sarcoptiformes</taxon>
        <taxon>Astigmata</taxon>
        <taxon>Psoroptidia</taxon>
        <taxon>Analgoidea</taxon>
        <taxon>Pyroglyphidae</taxon>
        <taxon>Pyroglyphinae</taxon>
        <taxon>Euroglyphus</taxon>
    </lineage>
</organism>
<dbReference type="NCBIfam" id="NF011100">
    <property type="entry name" value="PRK14527.1"/>
    <property type="match status" value="1"/>
</dbReference>
<keyword evidence="2" id="KW-0547">Nucleotide-binding</keyword>
<dbReference type="NCBIfam" id="TIGR01351">
    <property type="entry name" value="adk"/>
    <property type="match status" value="1"/>
</dbReference>
<dbReference type="Pfam" id="PF05191">
    <property type="entry name" value="ADK_lid"/>
    <property type="match status" value="1"/>
</dbReference>
<dbReference type="PANTHER" id="PTHR23359">
    <property type="entry name" value="NUCLEOTIDE KINASE"/>
    <property type="match status" value="1"/>
</dbReference>
<dbReference type="CDD" id="cd01428">
    <property type="entry name" value="ADK"/>
    <property type="match status" value="1"/>
</dbReference>
<evidence type="ECO:0000256" key="4">
    <source>
        <dbReference type="RuleBase" id="RU003330"/>
    </source>
</evidence>
<dbReference type="InterPro" id="IPR033690">
    <property type="entry name" value="Adenylat_kinase_CS"/>
</dbReference>
<feature type="region of interest" description="Disordered" evidence="5">
    <location>
        <begin position="10"/>
        <end position="29"/>
    </location>
</feature>
<reference evidence="7 8" key="1">
    <citation type="submission" date="2017-03" db="EMBL/GenBank/DDBJ databases">
        <title>Genome Survey of Euroglyphus maynei.</title>
        <authorList>
            <person name="Arlian L.G."/>
            <person name="Morgan M.S."/>
            <person name="Rider S.D."/>
        </authorList>
    </citation>
    <scope>NUCLEOTIDE SEQUENCE [LARGE SCALE GENOMIC DNA]</scope>
    <source>
        <strain evidence="7">Arlian Lab</strain>
        <tissue evidence="7">Whole body</tissue>
    </source>
</reference>
<comment type="similarity">
    <text evidence="4">Belongs to the adenylate kinase family.</text>
</comment>
<dbReference type="GO" id="GO:0005524">
    <property type="term" value="F:ATP binding"/>
    <property type="evidence" value="ECO:0007669"/>
    <property type="project" value="InterPro"/>
</dbReference>
<keyword evidence="1 4" id="KW-0808">Transferase</keyword>
<sequence length="268" mass="29954">MATKPILRLRENLNDDNNNNNNEGKQLRGLQSYEKSTTQMSGRLNTIFLGPPGAGKGTQAQMVKQHYGVCQLATGDMLRAEIASGSELGKTVKSIMSEGKLVDDQLVIKLIETNIDSPACARGFLLDGFPRTVEQAKKLDELLEKRKSQLHSVIEFKIDDSLLIKRITGRLLHEKSGRTYHEVFNPPKVPMVDDITGEPLKRRSDDNEKSLKTRLVAYHQQTSPLVQFYSAKNILSTIDASKKTDQVFAAIHTIFDSILKKYGNIVSK</sequence>
<keyword evidence="8" id="KW-1185">Reference proteome</keyword>
<evidence type="ECO:0000259" key="6">
    <source>
        <dbReference type="Pfam" id="PF05191"/>
    </source>
</evidence>
<evidence type="ECO:0000313" key="7">
    <source>
        <dbReference type="EMBL" id="OTF83977.1"/>
    </source>
</evidence>
<evidence type="ECO:0000256" key="2">
    <source>
        <dbReference type="ARBA" id="ARBA00022741"/>
    </source>
</evidence>
<evidence type="ECO:0000256" key="5">
    <source>
        <dbReference type="SAM" id="MobiDB-lite"/>
    </source>
</evidence>
<dbReference type="Proteomes" id="UP000194236">
    <property type="component" value="Unassembled WGS sequence"/>
</dbReference>
<keyword evidence="3 4" id="KW-0418">Kinase</keyword>
<evidence type="ECO:0000313" key="8">
    <source>
        <dbReference type="Proteomes" id="UP000194236"/>
    </source>
</evidence>
<protein>
    <submittedName>
        <fullName evidence="7">Adenylate kinase 2, mitochondrial-like protein</fullName>
    </submittedName>
</protein>
<dbReference type="AlphaFoldDB" id="A0A1Y3BV85"/>
<dbReference type="GO" id="GO:0004017">
    <property type="term" value="F:AMP kinase activity"/>
    <property type="evidence" value="ECO:0007669"/>
    <property type="project" value="InterPro"/>
</dbReference>
<dbReference type="SUPFAM" id="SSF52540">
    <property type="entry name" value="P-loop containing nucleoside triphosphate hydrolases"/>
    <property type="match status" value="1"/>
</dbReference>
<gene>
    <name evidence="7" type="ORF">BLA29_005426</name>
</gene>
<evidence type="ECO:0000256" key="3">
    <source>
        <dbReference type="ARBA" id="ARBA00022777"/>
    </source>
</evidence>
<dbReference type="PRINTS" id="PR00094">
    <property type="entry name" value="ADENYLTKNASE"/>
</dbReference>
<dbReference type="FunFam" id="3.40.50.300:FF:000106">
    <property type="entry name" value="Adenylate kinase mitochondrial"/>
    <property type="match status" value="1"/>
</dbReference>
<dbReference type="InterPro" id="IPR007862">
    <property type="entry name" value="Adenylate_kinase_lid-dom"/>
</dbReference>
<dbReference type="InterPro" id="IPR006259">
    <property type="entry name" value="Adenyl_kin_sub"/>
</dbReference>
<dbReference type="NCBIfam" id="NF001381">
    <property type="entry name" value="PRK00279.1-3"/>
    <property type="match status" value="1"/>
</dbReference>
<evidence type="ECO:0000256" key="1">
    <source>
        <dbReference type="ARBA" id="ARBA00022679"/>
    </source>
</evidence>
<comment type="caution">
    <text evidence="7">The sequence shown here is derived from an EMBL/GenBank/DDBJ whole genome shotgun (WGS) entry which is preliminary data.</text>
</comment>
<dbReference type="EMBL" id="MUJZ01001299">
    <property type="protein sequence ID" value="OTF83977.1"/>
    <property type="molecule type" value="Genomic_DNA"/>
</dbReference>
<accession>A0A1Y3BV85</accession>
<proteinExistence type="inferred from homology"/>
<dbReference type="HAMAP" id="MF_00235">
    <property type="entry name" value="Adenylate_kinase_Adk"/>
    <property type="match status" value="1"/>
</dbReference>
<dbReference type="Pfam" id="PF00406">
    <property type="entry name" value="ADK"/>
    <property type="match status" value="1"/>
</dbReference>
<dbReference type="PROSITE" id="PS00113">
    <property type="entry name" value="ADENYLATE_KINASE"/>
    <property type="match status" value="1"/>
</dbReference>